<dbReference type="PRINTS" id="PR01021">
    <property type="entry name" value="OMPADOMAIN"/>
</dbReference>
<dbReference type="InterPro" id="IPR006665">
    <property type="entry name" value="OmpA-like"/>
</dbReference>
<comment type="subcellular location">
    <subcellularLocation>
        <location evidence="1">Cell outer membrane</location>
    </subcellularLocation>
</comment>
<keyword evidence="3" id="KW-0998">Cell outer membrane</keyword>
<feature type="domain" description="OmpA-like" evidence="5">
    <location>
        <begin position="309"/>
        <end position="434"/>
    </location>
</feature>
<comment type="caution">
    <text evidence="6">The sequence shown here is derived from an EMBL/GenBank/DDBJ whole genome shotgun (WGS) entry which is preliminary data.</text>
</comment>
<evidence type="ECO:0000259" key="5">
    <source>
        <dbReference type="PROSITE" id="PS51123"/>
    </source>
</evidence>
<gene>
    <name evidence="6" type="ORF">C4S77_06705</name>
</gene>
<dbReference type="RefSeq" id="WP_105246909.1">
    <property type="nucleotide sequence ID" value="NZ_PSZM01000038.1"/>
</dbReference>
<dbReference type="GO" id="GO:0009279">
    <property type="term" value="C:cell outer membrane"/>
    <property type="evidence" value="ECO:0007669"/>
    <property type="project" value="UniProtKB-SubCell"/>
</dbReference>
<dbReference type="SUPFAM" id="SSF103088">
    <property type="entry name" value="OmpA-like"/>
    <property type="match status" value="1"/>
</dbReference>
<dbReference type="PANTHER" id="PTHR30329">
    <property type="entry name" value="STATOR ELEMENT OF FLAGELLAR MOTOR COMPLEX"/>
    <property type="match status" value="1"/>
</dbReference>
<evidence type="ECO:0000313" key="6">
    <source>
        <dbReference type="EMBL" id="PQL92356.1"/>
    </source>
</evidence>
<dbReference type="EMBL" id="PSZM01000038">
    <property type="protein sequence ID" value="PQL92356.1"/>
    <property type="molecule type" value="Genomic_DNA"/>
</dbReference>
<sequence length="923" mass="104727">MAKGVKKIKYAGGKVYGKKCIPNKLLVVPPDEWIIFQVGEWFSGTTEEDKKKDLVWMRLTQDRKQIIAQIPSKTGYKYKFEKYNCGLTTFYIEASLSGKSDDKNEVGLYLRGWCEPKIINSAWSTSYKGNDIRKTHHFSYGDIIYLNLQTEGLNGYKNLIIDIYRRVSGIISSKDDQLIHVYTNVSVVNGEINLTLKNTSAWWGKITSKSSVEEFYVKVKNPETGEYITDGKDTAHARFLRIKKQQVTPQTLPPANTTPTTVQKPDPNVARIEPCKFTQIAITEPKQPNEEKAPEPIPIYKDGQKLQKVTNPKESIERKILFEFDSDQISTEGKKTLDNILKFLFEHKFSHVDLKGYACVIGKMDYNRTLSQKRADAVKKYFRENKLDVSRVRAIGYGEVNPTDDKKGRDNIRYKDEKQYKEARCVYINFEFYGHDAQTLIYETIAPSKNKNLTISVSEYETIQCFRETNKHTKTIRIVSPDAPEISKNADTVTFPVHSDLSSINIAPLQYIWPKWNLTPGKKLDSASPYFIHIHSCRYYSNQKNATVLVKAYPDVKWSFHFFLNLSNNLSVKWQNLSPAKHKEMQKLAGKIGAEARWKQTEIDWGVILEANWDKYGEEYKSNKEFTAKFENKIKAFYKVFASLKEFSKGVTGEVKGTVSKTRLGKKVPFKIYFDPPNLCLGAEWQLARGQKNKVLTQKIGTEMEFYFKAEPLISLGLNIDLLAGLVQVGVGVATAGTGNAAALQIFNGIRDWLEDDDHAVTLKMYIDLEITGTINGNSKINFNTESDASNGEAKLETVLKAELKAGIEVRGSVVVLIGEAYIEAEASIKGIASVTFGHGLYFENKSSEEKTIYYQPKLNFDGLRVKGVLKAKVGLYIKKGWFKGDRSANLADHKIDKNILSPFNVIEKLEELTGISSKITFK</sequence>
<dbReference type="CDD" id="cd07185">
    <property type="entry name" value="OmpA_C-like"/>
    <property type="match status" value="1"/>
</dbReference>
<reference evidence="6 7" key="1">
    <citation type="submission" date="2018-02" db="EMBL/GenBank/DDBJ databases">
        <title>Genome sequences of Apibacter spp., gut symbionts of Asian honey bees.</title>
        <authorList>
            <person name="Kwong W.K."/>
            <person name="Steele M.I."/>
            <person name="Moran N.A."/>
        </authorList>
    </citation>
    <scope>NUCLEOTIDE SEQUENCE [LARGE SCALE GENOMIC DNA]</scope>
    <source>
        <strain evidence="7">wkB301</strain>
    </source>
</reference>
<dbReference type="Pfam" id="PF00691">
    <property type="entry name" value="OmpA"/>
    <property type="match status" value="1"/>
</dbReference>
<evidence type="ECO:0000313" key="7">
    <source>
        <dbReference type="Proteomes" id="UP000238042"/>
    </source>
</evidence>
<keyword evidence="7" id="KW-1185">Reference proteome</keyword>
<dbReference type="PROSITE" id="PS51123">
    <property type="entry name" value="OMPA_2"/>
    <property type="match status" value="1"/>
</dbReference>
<dbReference type="InterPro" id="IPR006664">
    <property type="entry name" value="OMP_bac"/>
</dbReference>
<dbReference type="PANTHER" id="PTHR30329:SF21">
    <property type="entry name" value="LIPOPROTEIN YIAD-RELATED"/>
    <property type="match status" value="1"/>
</dbReference>
<name>A0A2S8ACA4_9FLAO</name>
<evidence type="ECO:0000256" key="2">
    <source>
        <dbReference type="ARBA" id="ARBA00023136"/>
    </source>
</evidence>
<dbReference type="OrthoDB" id="719419at2"/>
<dbReference type="Gene3D" id="3.30.1330.60">
    <property type="entry name" value="OmpA-like domain"/>
    <property type="match status" value="1"/>
</dbReference>
<evidence type="ECO:0000256" key="1">
    <source>
        <dbReference type="ARBA" id="ARBA00004442"/>
    </source>
</evidence>
<protein>
    <recommendedName>
        <fullName evidence="5">OmpA-like domain-containing protein</fullName>
    </recommendedName>
</protein>
<keyword evidence="2 4" id="KW-0472">Membrane</keyword>
<dbReference type="InterPro" id="IPR050330">
    <property type="entry name" value="Bact_OuterMem_StrucFunc"/>
</dbReference>
<dbReference type="InterPro" id="IPR036737">
    <property type="entry name" value="OmpA-like_sf"/>
</dbReference>
<dbReference type="Proteomes" id="UP000238042">
    <property type="component" value="Unassembled WGS sequence"/>
</dbReference>
<organism evidence="6 7">
    <name type="scientific">Apibacter adventoris</name>
    <dbReference type="NCBI Taxonomy" id="1679466"/>
    <lineage>
        <taxon>Bacteria</taxon>
        <taxon>Pseudomonadati</taxon>
        <taxon>Bacteroidota</taxon>
        <taxon>Flavobacteriia</taxon>
        <taxon>Flavobacteriales</taxon>
        <taxon>Weeksellaceae</taxon>
        <taxon>Apibacter</taxon>
    </lineage>
</organism>
<accession>A0A2S8ACA4</accession>
<dbReference type="AlphaFoldDB" id="A0A2S8ACA4"/>
<evidence type="ECO:0000256" key="3">
    <source>
        <dbReference type="ARBA" id="ARBA00023237"/>
    </source>
</evidence>
<evidence type="ECO:0000256" key="4">
    <source>
        <dbReference type="PROSITE-ProRule" id="PRU00473"/>
    </source>
</evidence>
<proteinExistence type="predicted"/>